<dbReference type="GO" id="GO:0005524">
    <property type="term" value="F:ATP binding"/>
    <property type="evidence" value="ECO:0007669"/>
    <property type="project" value="UniProtKB-UniRule"/>
</dbReference>
<evidence type="ECO:0000313" key="8">
    <source>
        <dbReference type="Proteomes" id="UP000011765"/>
    </source>
</evidence>
<dbReference type="HOGENOM" id="CLU_040267_0_1_9"/>
<keyword evidence="5 6" id="KW-0238">DNA-binding</keyword>
<dbReference type="SUPFAM" id="SSF52540">
    <property type="entry name" value="P-loop containing nucleoside triphosphate hydrolases"/>
    <property type="match status" value="1"/>
</dbReference>
<organism evidence="7 8">
    <name type="scientific">Thermodesulfobium narugense DSM 14796</name>
    <dbReference type="NCBI Taxonomy" id="747365"/>
    <lineage>
        <taxon>Bacteria</taxon>
        <taxon>Pseudomonadati</taxon>
        <taxon>Thermodesulfobiota</taxon>
        <taxon>Thermodesulfobiia</taxon>
        <taxon>Thermodesulfobiales</taxon>
        <taxon>Thermodesulfobiaceae</taxon>
        <taxon>Thermodesulfobium</taxon>
    </lineage>
</organism>
<dbReference type="GO" id="GO:0000731">
    <property type="term" value="P:DNA synthesis involved in DNA repair"/>
    <property type="evidence" value="ECO:0007669"/>
    <property type="project" value="TreeGrafter"/>
</dbReference>
<evidence type="ECO:0000256" key="3">
    <source>
        <dbReference type="ARBA" id="ARBA00022741"/>
    </source>
</evidence>
<keyword evidence="3 6" id="KW-0547">Nucleotide-binding</keyword>
<evidence type="ECO:0000256" key="1">
    <source>
        <dbReference type="ARBA" id="ARBA00022490"/>
    </source>
</evidence>
<dbReference type="PANTHER" id="PTHR32182">
    <property type="entry name" value="DNA REPLICATION AND REPAIR PROTEIN RECF"/>
    <property type="match status" value="1"/>
</dbReference>
<gene>
    <name evidence="6" type="primary">recF</name>
    <name evidence="7" type="ORF">Thena_0003</name>
</gene>
<comment type="function">
    <text evidence="6">The RecF protein is involved in DNA metabolism; it is required for DNA replication and normal SOS inducibility. RecF binds preferentially to single-stranded, linear DNA. It also seems to bind ATP.</text>
</comment>
<dbReference type="RefSeq" id="WP_013755386.1">
    <property type="nucleotide sequence ID" value="NC_015499.1"/>
</dbReference>
<dbReference type="OrthoDB" id="9803889at2"/>
<name>M1E4L3_9BACT</name>
<reference evidence="7 8" key="1">
    <citation type="submission" date="2011-04" db="EMBL/GenBank/DDBJ databases">
        <title>The complete genome of Thermodesulfobium narugense DSM 14796.</title>
        <authorList>
            <consortium name="US DOE Joint Genome Institute (JGI-PGF)"/>
            <person name="Lucas S."/>
            <person name="Han J."/>
            <person name="Lapidus A."/>
            <person name="Bruce D."/>
            <person name="Goodwin L."/>
            <person name="Pitluck S."/>
            <person name="Peters L."/>
            <person name="Kyrpides N."/>
            <person name="Mavromatis K."/>
            <person name="Pagani I."/>
            <person name="Ivanova N."/>
            <person name="Ovchinnikova G."/>
            <person name="Zhang X."/>
            <person name="Saunders L."/>
            <person name="Detter J.C."/>
            <person name="Tapia R."/>
            <person name="Han C."/>
            <person name="Land M."/>
            <person name="Hauser L."/>
            <person name="Markowitz V."/>
            <person name="Cheng J.-F."/>
            <person name="Hugenholtz P."/>
            <person name="Woyke T."/>
            <person name="Wu D."/>
            <person name="Spring S."/>
            <person name="Schroeder M."/>
            <person name="Brambilla E."/>
            <person name="Klenk H.-P."/>
            <person name="Eisen J.A."/>
        </authorList>
    </citation>
    <scope>NUCLEOTIDE SEQUENCE [LARGE SCALE GENOMIC DNA]</scope>
    <source>
        <strain evidence="7 8">DSM 14796</strain>
    </source>
</reference>
<protein>
    <recommendedName>
        <fullName evidence="6">DNA replication and repair protein RecF</fullName>
    </recommendedName>
</protein>
<comment type="similarity">
    <text evidence="6">Belongs to the RecF family.</text>
</comment>
<dbReference type="GO" id="GO:0009432">
    <property type="term" value="P:SOS response"/>
    <property type="evidence" value="ECO:0007669"/>
    <property type="project" value="UniProtKB-UniRule"/>
</dbReference>
<evidence type="ECO:0000313" key="7">
    <source>
        <dbReference type="EMBL" id="AEE13656.1"/>
    </source>
</evidence>
<sequence>MILEIHHFRNFEHNTFNLSKKNLIIGENASGKTNLLEAIYLTLRGKTKNNIPNQNLIQFSRESALIRNTVYGKRIEIMMNNKNKILKINDKKLNSSIKLWQYFKVFYINLFDSLLLSQEPKNKRKFLDEIIININPEKIKLYKDLKILNTQKNYVLKNKTDKELIKSYDIKLTQLSQEISNLREEVLNNVILNTKKLLKEESIQIKFYKSLESKEIKNKEIIEAKTKRNIINPSRDNFSVKIRNIDSSFLSTGEIKKFSLALHLAKISIFKEHNCVSLFDEINSFLDKANLDILLKWLQKIDGYVIVTSTSELDLENFDKIFL</sequence>
<keyword evidence="6" id="KW-0742">SOS response</keyword>
<feature type="binding site" evidence="6">
    <location>
        <begin position="26"/>
        <end position="33"/>
    </location>
    <ligand>
        <name>ATP</name>
        <dbReference type="ChEBI" id="CHEBI:30616"/>
    </ligand>
</feature>
<dbReference type="InterPro" id="IPR042174">
    <property type="entry name" value="RecF_2"/>
</dbReference>
<dbReference type="HAMAP" id="MF_00365">
    <property type="entry name" value="RecF"/>
    <property type="match status" value="1"/>
</dbReference>
<dbReference type="KEGG" id="tnr:Thena_0003"/>
<dbReference type="InterPro" id="IPR001238">
    <property type="entry name" value="DNA-binding_RecF"/>
</dbReference>
<keyword evidence="6" id="KW-0234">DNA repair</keyword>
<dbReference type="PANTHER" id="PTHR32182:SF0">
    <property type="entry name" value="DNA REPLICATION AND REPAIR PROTEIN RECF"/>
    <property type="match status" value="1"/>
</dbReference>
<evidence type="ECO:0000256" key="2">
    <source>
        <dbReference type="ARBA" id="ARBA00022705"/>
    </source>
</evidence>
<dbReference type="eggNOG" id="COG1195">
    <property type="taxonomic scope" value="Bacteria"/>
</dbReference>
<evidence type="ECO:0000256" key="6">
    <source>
        <dbReference type="HAMAP-Rule" id="MF_00365"/>
    </source>
</evidence>
<dbReference type="Proteomes" id="UP000011765">
    <property type="component" value="Chromosome"/>
</dbReference>
<dbReference type="Gene3D" id="1.20.1050.90">
    <property type="entry name" value="RecF/RecN/SMC, N-terminal domain"/>
    <property type="match status" value="1"/>
</dbReference>
<proteinExistence type="inferred from homology"/>
<dbReference type="GO" id="GO:0005737">
    <property type="term" value="C:cytoplasm"/>
    <property type="evidence" value="ECO:0007669"/>
    <property type="project" value="UniProtKB-SubCell"/>
</dbReference>
<dbReference type="GO" id="GO:0006260">
    <property type="term" value="P:DNA replication"/>
    <property type="evidence" value="ECO:0007669"/>
    <property type="project" value="UniProtKB-UniRule"/>
</dbReference>
<dbReference type="GO" id="GO:0006302">
    <property type="term" value="P:double-strand break repair"/>
    <property type="evidence" value="ECO:0007669"/>
    <property type="project" value="InterPro"/>
</dbReference>
<keyword evidence="2 6" id="KW-0235">DNA replication</keyword>
<evidence type="ECO:0000256" key="5">
    <source>
        <dbReference type="ARBA" id="ARBA00023125"/>
    </source>
</evidence>
<dbReference type="NCBIfam" id="TIGR00611">
    <property type="entry name" value="recf"/>
    <property type="match status" value="1"/>
</dbReference>
<keyword evidence="1 6" id="KW-0963">Cytoplasm</keyword>
<comment type="subcellular location">
    <subcellularLocation>
        <location evidence="6">Cytoplasm</location>
    </subcellularLocation>
</comment>
<keyword evidence="4 6" id="KW-0067">ATP-binding</keyword>
<dbReference type="AlphaFoldDB" id="M1E4L3"/>
<keyword evidence="6" id="KW-0227">DNA damage</keyword>
<dbReference type="Gene3D" id="3.40.50.300">
    <property type="entry name" value="P-loop containing nucleotide triphosphate hydrolases"/>
    <property type="match status" value="1"/>
</dbReference>
<evidence type="ECO:0000256" key="4">
    <source>
        <dbReference type="ARBA" id="ARBA00022840"/>
    </source>
</evidence>
<dbReference type="EMBL" id="CP002690">
    <property type="protein sequence ID" value="AEE13656.1"/>
    <property type="molecule type" value="Genomic_DNA"/>
</dbReference>
<dbReference type="STRING" id="747365.Thena_0003"/>
<dbReference type="InterPro" id="IPR027417">
    <property type="entry name" value="P-loop_NTPase"/>
</dbReference>
<dbReference type="GO" id="GO:0003697">
    <property type="term" value="F:single-stranded DNA binding"/>
    <property type="evidence" value="ECO:0007669"/>
    <property type="project" value="UniProtKB-UniRule"/>
</dbReference>
<keyword evidence="8" id="KW-1185">Reference proteome</keyword>
<accession>M1E4L3</accession>
<dbReference type="GO" id="GO:0016887">
    <property type="term" value="F:ATP hydrolysis activity"/>
    <property type="evidence" value="ECO:0007669"/>
    <property type="project" value="InterPro"/>
</dbReference>